<reference evidence="1" key="1">
    <citation type="journal article" date="2015" name="Nature">
        <title>Complex archaea that bridge the gap between prokaryotes and eukaryotes.</title>
        <authorList>
            <person name="Spang A."/>
            <person name="Saw J.H."/>
            <person name="Jorgensen S.L."/>
            <person name="Zaremba-Niedzwiedzka K."/>
            <person name="Martijn J."/>
            <person name="Lind A.E."/>
            <person name="van Eijk R."/>
            <person name="Schleper C."/>
            <person name="Guy L."/>
            <person name="Ettema T.J."/>
        </authorList>
    </citation>
    <scope>NUCLEOTIDE SEQUENCE</scope>
</reference>
<feature type="non-terminal residue" evidence="1">
    <location>
        <position position="1"/>
    </location>
</feature>
<gene>
    <name evidence="1" type="ORF">LCGC14_2202120</name>
</gene>
<organism evidence="1">
    <name type="scientific">marine sediment metagenome</name>
    <dbReference type="NCBI Taxonomy" id="412755"/>
    <lineage>
        <taxon>unclassified sequences</taxon>
        <taxon>metagenomes</taxon>
        <taxon>ecological metagenomes</taxon>
    </lineage>
</organism>
<accession>A0A0F9FTU5</accession>
<sequence>RLHRCGVERVAYLICGGGVGQSHLKFPDALLVGLGEMVGMM</sequence>
<name>A0A0F9FTU5_9ZZZZ</name>
<evidence type="ECO:0000313" key="1">
    <source>
        <dbReference type="EMBL" id="KKL60755.1"/>
    </source>
</evidence>
<comment type="caution">
    <text evidence="1">The sequence shown here is derived from an EMBL/GenBank/DDBJ whole genome shotgun (WGS) entry which is preliminary data.</text>
</comment>
<protein>
    <submittedName>
        <fullName evidence="1">Uncharacterized protein</fullName>
    </submittedName>
</protein>
<dbReference type="EMBL" id="LAZR01029044">
    <property type="protein sequence ID" value="KKL60755.1"/>
    <property type="molecule type" value="Genomic_DNA"/>
</dbReference>
<dbReference type="AlphaFoldDB" id="A0A0F9FTU5"/>
<proteinExistence type="predicted"/>